<evidence type="ECO:0000256" key="1">
    <source>
        <dbReference type="ARBA" id="ARBA00022729"/>
    </source>
</evidence>
<dbReference type="Pfam" id="PF13385">
    <property type="entry name" value="Laminin_G_3"/>
    <property type="match status" value="3"/>
</dbReference>
<dbReference type="InterPro" id="IPR006558">
    <property type="entry name" value="LamG-like"/>
</dbReference>
<accession>A0ABU5QXQ2</accession>
<organism evidence="5 6">
    <name type="scientific">Amycolatopsis heterodermiae</name>
    <dbReference type="NCBI Taxonomy" id="3110235"/>
    <lineage>
        <taxon>Bacteria</taxon>
        <taxon>Bacillati</taxon>
        <taxon>Actinomycetota</taxon>
        <taxon>Actinomycetes</taxon>
        <taxon>Pseudonocardiales</taxon>
        <taxon>Pseudonocardiaceae</taxon>
        <taxon>Amycolatopsis</taxon>
    </lineage>
</organism>
<evidence type="ECO:0000256" key="3">
    <source>
        <dbReference type="SAM" id="MobiDB-lite"/>
    </source>
</evidence>
<keyword evidence="6" id="KW-1185">Reference proteome</keyword>
<dbReference type="PANTHER" id="PTHR46943">
    <property type="entry name" value="PENTRAXIN-RELATED PROTEIN PTX3"/>
    <property type="match status" value="1"/>
</dbReference>
<dbReference type="RefSeq" id="WP_323323735.1">
    <property type="nucleotide sequence ID" value="NZ_JAYFSI010000001.1"/>
</dbReference>
<gene>
    <name evidence="5" type="ORF">VA596_04075</name>
</gene>
<evidence type="ECO:0000313" key="6">
    <source>
        <dbReference type="Proteomes" id="UP001304298"/>
    </source>
</evidence>
<sequence length="796" mass="81639">MSSVVRSSRSRSGRGGLFVVLAVASGIIPAAAFARPADAATTAPGAPSVSSSTYPAGTFGGGPGVPGDFTFTPAGTGSPVDHYIWRLDDSAPQNCVGSGAVKPAVPGGPATTTITPASSGFHVLSAWACDSAQTSSARTDYSFAVKDAAAPVAAWQFEGDSRSQFPGLRYAGAGSAPFAPGKLGQASAVSGQPGDYLATSARVLDLGKSFSVSAWADAADLSKRRVVLSQDGTRTSGFALQYLDTGKWAFSLSGSDVANPVVRSAVSTAAPATGVWTHLTGVYDASAHTATLYVDGQAQQTVPATASGGVGPLVLGGGLAAGARADLFHGSIDEVAAFGRALSAADVTTLYHQNGVPTGLSATREYTLDGDTADATGADGTLTGTNLAYGPGYSDSPGRSATDDSIGHGRGQALAGTGAATSSPVVDTAGALSVSAWVKLDKPGCYTFAAQGGAFSLGATSDSLTFGLSTTGGLWRWAKTPIAPHLGKWTHLTGVHDVLAGKERLYVDGTLAAETTIPAGTAWRSTGPFRIGAFAGSIDQVQVWDRAVPAAEVADLANTAVLRANYQLDGTTTDAVSGVTATPGGSFQLTTDDNGANVARFPFDGGAQVEGPRPQNFRSDRSFTAEAWVKHTWTAADVEREKQRDPSDPAGVDKAGRTALGANSASTSPYLLGYRGVQDPDGTWRPRLSWTLGTTQVTPDGNAESGVWTHLAGTYDAVTHQACLYATTDAFQFSPKCVGNVTGWNGASDLEDLFLGHGRFNGQDSDYWYGDLRGVRVYSGVLDQQHINVDAILDHP</sequence>
<keyword evidence="2" id="KW-1015">Disulfide bond</keyword>
<evidence type="ECO:0000256" key="2">
    <source>
        <dbReference type="ARBA" id="ARBA00023157"/>
    </source>
</evidence>
<feature type="region of interest" description="Disordered" evidence="3">
    <location>
        <begin position="388"/>
        <end position="419"/>
    </location>
</feature>
<feature type="domain" description="LamG-like jellyroll fold" evidence="4">
    <location>
        <begin position="430"/>
        <end position="551"/>
    </location>
</feature>
<protein>
    <submittedName>
        <fullName evidence="5">LamG domain-containing protein</fullName>
    </submittedName>
</protein>
<dbReference type="EMBL" id="JAYFSI010000001">
    <property type="protein sequence ID" value="MEA5358702.1"/>
    <property type="molecule type" value="Genomic_DNA"/>
</dbReference>
<feature type="compositionally biased region" description="Basic and acidic residues" evidence="3">
    <location>
        <begin position="637"/>
        <end position="647"/>
    </location>
</feature>
<dbReference type="Proteomes" id="UP001304298">
    <property type="component" value="Unassembled WGS sequence"/>
</dbReference>
<evidence type="ECO:0000259" key="4">
    <source>
        <dbReference type="SMART" id="SM00560"/>
    </source>
</evidence>
<dbReference type="InterPro" id="IPR042837">
    <property type="entry name" value="PTX3"/>
</dbReference>
<comment type="caution">
    <text evidence="5">The sequence shown here is derived from an EMBL/GenBank/DDBJ whole genome shotgun (WGS) entry which is preliminary data.</text>
</comment>
<dbReference type="InterPro" id="IPR013320">
    <property type="entry name" value="ConA-like_dom_sf"/>
</dbReference>
<dbReference type="SUPFAM" id="SSF49899">
    <property type="entry name" value="Concanavalin A-like lectins/glucanases"/>
    <property type="match status" value="3"/>
</dbReference>
<dbReference type="Gene3D" id="2.60.120.200">
    <property type="match status" value="3"/>
</dbReference>
<reference evidence="5 6" key="1">
    <citation type="submission" date="2023-12" db="EMBL/GenBank/DDBJ databases">
        <title>Amycolatopsis sp. V23-08.</title>
        <authorList>
            <person name="Somphong A."/>
        </authorList>
    </citation>
    <scope>NUCLEOTIDE SEQUENCE [LARGE SCALE GENOMIC DNA]</scope>
    <source>
        <strain evidence="5 6">V23-08</strain>
    </source>
</reference>
<evidence type="ECO:0000313" key="5">
    <source>
        <dbReference type="EMBL" id="MEA5358702.1"/>
    </source>
</evidence>
<proteinExistence type="predicted"/>
<feature type="region of interest" description="Disordered" evidence="3">
    <location>
        <begin position="637"/>
        <end position="661"/>
    </location>
</feature>
<keyword evidence="1" id="KW-0732">Signal</keyword>
<dbReference type="PANTHER" id="PTHR46943:SF1">
    <property type="entry name" value="PENTRAXIN-RELATED PROTEIN PTX3"/>
    <property type="match status" value="1"/>
</dbReference>
<feature type="domain" description="LamG-like jellyroll fold" evidence="4">
    <location>
        <begin position="208"/>
        <end position="345"/>
    </location>
</feature>
<dbReference type="SMART" id="SM00560">
    <property type="entry name" value="LamGL"/>
    <property type="match status" value="2"/>
</dbReference>
<name>A0ABU5QXQ2_9PSEU</name>